<proteinExistence type="predicted"/>
<sequence>MSDVRYVVHGAEIKCSCGLRTSKIVLPESHGEFIHDIPQLNVADSKPNINILPFGGCTSSENPSVRGKGRIRSFIEKIIDFFCRKSEEEMNKEMAGKSAGQCTPIINMPWIGGKKDVLIEDQKALLNTCTLTCIYGGRITITHSGQRV</sequence>
<dbReference type="Pfam" id="PF14107">
    <property type="entry name" value="DUF4280"/>
    <property type="match status" value="1"/>
</dbReference>
<dbReference type="RefSeq" id="WP_165916467.1">
    <property type="nucleotide sequence ID" value="NZ_SLWV01000049.1"/>
</dbReference>
<dbReference type="Proteomes" id="UP000294919">
    <property type="component" value="Unassembled WGS sequence"/>
</dbReference>
<dbReference type="EMBL" id="SLWV01000049">
    <property type="protein sequence ID" value="TCO68074.1"/>
    <property type="molecule type" value="Genomic_DNA"/>
</dbReference>
<dbReference type="AlphaFoldDB" id="A0A4R2K698"/>
<keyword evidence="2" id="KW-1185">Reference proteome</keyword>
<protein>
    <submittedName>
        <fullName evidence="1">Uncharacterized protein DUF4280</fullName>
    </submittedName>
</protein>
<accession>A0A4R2K698</accession>
<comment type="caution">
    <text evidence="1">The sequence shown here is derived from an EMBL/GenBank/DDBJ whole genome shotgun (WGS) entry which is preliminary data.</text>
</comment>
<reference evidence="1 2" key="1">
    <citation type="submission" date="2019-03" db="EMBL/GenBank/DDBJ databases">
        <title>Genomic Encyclopedia of Type Strains, Phase IV (KMG-IV): sequencing the most valuable type-strain genomes for metagenomic binning, comparative biology and taxonomic classification.</title>
        <authorList>
            <person name="Goeker M."/>
        </authorList>
    </citation>
    <scope>NUCLEOTIDE SEQUENCE [LARGE SCALE GENOMIC DNA]</scope>
    <source>
        <strain evidence="1 2">DSM 102940</strain>
    </source>
</reference>
<organism evidence="1 2">
    <name type="scientific">Marinisporobacter balticus</name>
    <dbReference type="NCBI Taxonomy" id="2018667"/>
    <lineage>
        <taxon>Bacteria</taxon>
        <taxon>Bacillati</taxon>
        <taxon>Bacillota</taxon>
        <taxon>Clostridia</taxon>
        <taxon>Peptostreptococcales</taxon>
        <taxon>Thermotaleaceae</taxon>
        <taxon>Marinisporobacter</taxon>
    </lineage>
</organism>
<evidence type="ECO:0000313" key="1">
    <source>
        <dbReference type="EMBL" id="TCO68074.1"/>
    </source>
</evidence>
<evidence type="ECO:0000313" key="2">
    <source>
        <dbReference type="Proteomes" id="UP000294919"/>
    </source>
</evidence>
<dbReference type="InterPro" id="IPR025460">
    <property type="entry name" value="DUF4280"/>
</dbReference>
<gene>
    <name evidence="1" type="ORF">EV214_1498</name>
</gene>
<name>A0A4R2K698_9FIRM</name>